<sequence>MAQAGPPALLMAAGIAAWEWAVRAFGIPFYILPAPSRIARLAVADRGLLLGEAAVTLLEIVLGFAIAFVVGIGLALLIFTSRIVERAVYPLVIASQTVPVFAIAPLLIVWLGYGMPSKVAMTALIVFFPIVVNTVDGLRAADPDAVNLLLILGATPAQALWKIRAPAALPFVFSGVRIAVATSVIGAVIGEWVGATQGLGFLMIHANAQLHVDLVFAAIAVLSLMAIALFVVVSGAEWLLLPWRRAGNS</sequence>
<evidence type="ECO:0000313" key="9">
    <source>
        <dbReference type="EMBL" id="TMI89091.1"/>
    </source>
</evidence>
<dbReference type="PANTHER" id="PTHR30151">
    <property type="entry name" value="ALKANE SULFONATE ABC TRANSPORTER-RELATED, MEMBRANE SUBUNIT"/>
    <property type="match status" value="1"/>
</dbReference>
<organism evidence="9 10">
    <name type="scientific">Candidatus Segetimicrobium genomatis</name>
    <dbReference type="NCBI Taxonomy" id="2569760"/>
    <lineage>
        <taxon>Bacteria</taxon>
        <taxon>Bacillati</taxon>
        <taxon>Candidatus Sysuimicrobiota</taxon>
        <taxon>Candidatus Sysuimicrobiia</taxon>
        <taxon>Candidatus Sysuimicrobiales</taxon>
        <taxon>Candidatus Segetimicrobiaceae</taxon>
        <taxon>Candidatus Segetimicrobium</taxon>
    </lineage>
</organism>
<protein>
    <submittedName>
        <fullName evidence="9">ABC transporter permease</fullName>
    </submittedName>
</protein>
<feature type="transmembrane region" description="Helical" evidence="7">
    <location>
        <begin position="48"/>
        <end position="79"/>
    </location>
</feature>
<dbReference type="Gene3D" id="1.10.3720.10">
    <property type="entry name" value="MetI-like"/>
    <property type="match status" value="1"/>
</dbReference>
<comment type="caution">
    <text evidence="9">The sequence shown here is derived from an EMBL/GenBank/DDBJ whole genome shotgun (WGS) entry which is preliminary data.</text>
</comment>
<comment type="similarity">
    <text evidence="7">Belongs to the binding-protein-dependent transport system permease family.</text>
</comment>
<dbReference type="GO" id="GO:0005886">
    <property type="term" value="C:plasma membrane"/>
    <property type="evidence" value="ECO:0007669"/>
    <property type="project" value="UniProtKB-SubCell"/>
</dbReference>
<comment type="subcellular location">
    <subcellularLocation>
        <location evidence="1 7">Cell membrane</location>
        <topology evidence="1 7">Multi-pass membrane protein</topology>
    </subcellularLocation>
</comment>
<evidence type="ECO:0000256" key="2">
    <source>
        <dbReference type="ARBA" id="ARBA00022448"/>
    </source>
</evidence>
<dbReference type="Pfam" id="PF00528">
    <property type="entry name" value="BPD_transp_1"/>
    <property type="match status" value="1"/>
</dbReference>
<feature type="transmembrane region" description="Helical" evidence="7">
    <location>
        <begin position="167"/>
        <end position="193"/>
    </location>
</feature>
<dbReference type="Proteomes" id="UP000318509">
    <property type="component" value="Unassembled WGS sequence"/>
</dbReference>
<keyword evidence="4 7" id="KW-0812">Transmembrane</keyword>
<dbReference type="EMBL" id="VBAK01000130">
    <property type="protein sequence ID" value="TMI89091.1"/>
    <property type="molecule type" value="Genomic_DNA"/>
</dbReference>
<accession>A0A537JZZ0</accession>
<reference evidence="9 10" key="1">
    <citation type="journal article" date="2019" name="Nat. Microbiol.">
        <title>Mediterranean grassland soil C-N compound turnover is dependent on rainfall and depth, and is mediated by genomically divergent microorganisms.</title>
        <authorList>
            <person name="Diamond S."/>
            <person name="Andeer P.F."/>
            <person name="Li Z."/>
            <person name="Crits-Christoph A."/>
            <person name="Burstein D."/>
            <person name="Anantharaman K."/>
            <person name="Lane K.R."/>
            <person name="Thomas B.C."/>
            <person name="Pan C."/>
            <person name="Northen T.R."/>
            <person name="Banfield J.F."/>
        </authorList>
    </citation>
    <scope>NUCLEOTIDE SEQUENCE [LARGE SCALE GENOMIC DNA]</scope>
    <source>
        <strain evidence="9">NP_3</strain>
    </source>
</reference>
<keyword evidence="6 7" id="KW-0472">Membrane</keyword>
<feature type="transmembrane region" description="Helical" evidence="7">
    <location>
        <begin position="214"/>
        <end position="241"/>
    </location>
</feature>
<dbReference type="GO" id="GO:0055085">
    <property type="term" value="P:transmembrane transport"/>
    <property type="evidence" value="ECO:0007669"/>
    <property type="project" value="InterPro"/>
</dbReference>
<evidence type="ECO:0000256" key="6">
    <source>
        <dbReference type="ARBA" id="ARBA00023136"/>
    </source>
</evidence>
<keyword evidence="2 7" id="KW-0813">Transport</keyword>
<feature type="transmembrane region" description="Helical" evidence="7">
    <location>
        <begin position="91"/>
        <end position="113"/>
    </location>
</feature>
<name>A0A537JZZ0_9BACT</name>
<dbReference type="InterPro" id="IPR035906">
    <property type="entry name" value="MetI-like_sf"/>
</dbReference>
<evidence type="ECO:0000256" key="4">
    <source>
        <dbReference type="ARBA" id="ARBA00022692"/>
    </source>
</evidence>
<evidence type="ECO:0000256" key="7">
    <source>
        <dbReference type="RuleBase" id="RU363032"/>
    </source>
</evidence>
<feature type="domain" description="ABC transmembrane type-1" evidence="8">
    <location>
        <begin position="53"/>
        <end position="233"/>
    </location>
</feature>
<dbReference type="PROSITE" id="PS50928">
    <property type="entry name" value="ABC_TM1"/>
    <property type="match status" value="1"/>
</dbReference>
<evidence type="ECO:0000256" key="1">
    <source>
        <dbReference type="ARBA" id="ARBA00004651"/>
    </source>
</evidence>
<evidence type="ECO:0000259" key="8">
    <source>
        <dbReference type="PROSITE" id="PS50928"/>
    </source>
</evidence>
<dbReference type="InterPro" id="IPR000515">
    <property type="entry name" value="MetI-like"/>
</dbReference>
<evidence type="ECO:0000256" key="5">
    <source>
        <dbReference type="ARBA" id="ARBA00022989"/>
    </source>
</evidence>
<keyword evidence="3" id="KW-1003">Cell membrane</keyword>
<evidence type="ECO:0000256" key="3">
    <source>
        <dbReference type="ARBA" id="ARBA00022475"/>
    </source>
</evidence>
<keyword evidence="5 7" id="KW-1133">Transmembrane helix</keyword>
<dbReference type="AlphaFoldDB" id="A0A537JZZ0"/>
<gene>
    <name evidence="9" type="ORF">E6H00_10910</name>
</gene>
<dbReference type="PANTHER" id="PTHR30151:SF20">
    <property type="entry name" value="ABC TRANSPORTER PERMEASE PROTEIN HI_0355-RELATED"/>
    <property type="match status" value="1"/>
</dbReference>
<dbReference type="CDD" id="cd06261">
    <property type="entry name" value="TM_PBP2"/>
    <property type="match status" value="1"/>
</dbReference>
<dbReference type="SUPFAM" id="SSF161098">
    <property type="entry name" value="MetI-like"/>
    <property type="match status" value="1"/>
</dbReference>
<proteinExistence type="inferred from homology"/>
<evidence type="ECO:0000313" key="10">
    <source>
        <dbReference type="Proteomes" id="UP000318509"/>
    </source>
</evidence>